<dbReference type="InterPro" id="IPR036890">
    <property type="entry name" value="HATPase_C_sf"/>
</dbReference>
<evidence type="ECO:0000256" key="11">
    <source>
        <dbReference type="SAM" id="Phobius"/>
    </source>
</evidence>
<dbReference type="RefSeq" id="WP_310364807.1">
    <property type="nucleotide sequence ID" value="NZ_JAVDYB010000001.1"/>
</dbReference>
<keyword evidence="4" id="KW-0597">Phosphoprotein</keyword>
<proteinExistence type="predicted"/>
<dbReference type="InterPro" id="IPR004358">
    <property type="entry name" value="Sig_transdc_His_kin-like_C"/>
</dbReference>
<dbReference type="EC" id="2.7.13.3" evidence="3"/>
<dbReference type="InterPro" id="IPR050428">
    <property type="entry name" value="TCS_sensor_his_kinase"/>
</dbReference>
<dbReference type="InterPro" id="IPR005467">
    <property type="entry name" value="His_kinase_dom"/>
</dbReference>
<dbReference type="AlphaFoldDB" id="A0AAE4C7Q0"/>
<keyword evidence="15" id="KW-1185">Reference proteome</keyword>
<dbReference type="Pfam" id="PF00672">
    <property type="entry name" value="HAMP"/>
    <property type="match status" value="1"/>
</dbReference>
<dbReference type="GO" id="GO:0000155">
    <property type="term" value="F:phosphorelay sensor kinase activity"/>
    <property type="evidence" value="ECO:0007669"/>
    <property type="project" value="InterPro"/>
</dbReference>
<dbReference type="SMART" id="SM00304">
    <property type="entry name" value="HAMP"/>
    <property type="match status" value="1"/>
</dbReference>
<comment type="caution">
    <text evidence="14">The sequence shown here is derived from an EMBL/GenBank/DDBJ whole genome shotgun (WGS) entry which is preliminary data.</text>
</comment>
<dbReference type="PROSITE" id="PS50109">
    <property type="entry name" value="HIS_KIN"/>
    <property type="match status" value="1"/>
</dbReference>
<dbReference type="GO" id="GO:0005886">
    <property type="term" value="C:plasma membrane"/>
    <property type="evidence" value="ECO:0007669"/>
    <property type="project" value="UniProtKB-SubCell"/>
</dbReference>
<name>A0AAE4C7Q0_9ACTN</name>
<evidence type="ECO:0000256" key="10">
    <source>
        <dbReference type="ARBA" id="ARBA00023136"/>
    </source>
</evidence>
<dbReference type="InterPro" id="IPR003594">
    <property type="entry name" value="HATPase_dom"/>
</dbReference>
<evidence type="ECO:0000256" key="9">
    <source>
        <dbReference type="ARBA" id="ARBA00023012"/>
    </source>
</evidence>
<comment type="catalytic activity">
    <reaction evidence="1">
        <text>ATP + protein L-histidine = ADP + protein N-phospho-L-histidine.</text>
        <dbReference type="EC" id="2.7.13.3"/>
    </reaction>
</comment>
<evidence type="ECO:0000256" key="7">
    <source>
        <dbReference type="ARBA" id="ARBA00022777"/>
    </source>
</evidence>
<keyword evidence="7 14" id="KW-0418">Kinase</keyword>
<keyword evidence="6 11" id="KW-0812">Transmembrane</keyword>
<dbReference type="SMART" id="SM00388">
    <property type="entry name" value="HisKA"/>
    <property type="match status" value="1"/>
</dbReference>
<keyword evidence="5" id="KW-0808">Transferase</keyword>
<evidence type="ECO:0000256" key="5">
    <source>
        <dbReference type="ARBA" id="ARBA00022679"/>
    </source>
</evidence>
<dbReference type="Proteomes" id="UP001183643">
    <property type="component" value="Unassembled WGS sequence"/>
</dbReference>
<dbReference type="Gene3D" id="1.10.287.130">
    <property type="match status" value="1"/>
</dbReference>
<dbReference type="CDD" id="cd06225">
    <property type="entry name" value="HAMP"/>
    <property type="match status" value="1"/>
</dbReference>
<evidence type="ECO:0000313" key="14">
    <source>
        <dbReference type="EMBL" id="MDR7274751.1"/>
    </source>
</evidence>
<dbReference type="CDD" id="cd00082">
    <property type="entry name" value="HisKA"/>
    <property type="match status" value="1"/>
</dbReference>
<dbReference type="InterPro" id="IPR003661">
    <property type="entry name" value="HisK_dim/P_dom"/>
</dbReference>
<evidence type="ECO:0000256" key="8">
    <source>
        <dbReference type="ARBA" id="ARBA00022989"/>
    </source>
</evidence>
<dbReference type="InterPro" id="IPR003660">
    <property type="entry name" value="HAMP_dom"/>
</dbReference>
<dbReference type="SMART" id="SM00387">
    <property type="entry name" value="HATPase_c"/>
    <property type="match status" value="1"/>
</dbReference>
<evidence type="ECO:0000256" key="6">
    <source>
        <dbReference type="ARBA" id="ARBA00022692"/>
    </source>
</evidence>
<keyword evidence="10 11" id="KW-0472">Membrane</keyword>
<organism evidence="14 15">
    <name type="scientific">Catenuloplanes atrovinosus</name>
    <dbReference type="NCBI Taxonomy" id="137266"/>
    <lineage>
        <taxon>Bacteria</taxon>
        <taxon>Bacillati</taxon>
        <taxon>Actinomycetota</taxon>
        <taxon>Actinomycetes</taxon>
        <taxon>Micromonosporales</taxon>
        <taxon>Micromonosporaceae</taxon>
        <taxon>Catenuloplanes</taxon>
    </lineage>
</organism>
<dbReference type="PROSITE" id="PS50885">
    <property type="entry name" value="HAMP"/>
    <property type="match status" value="1"/>
</dbReference>
<dbReference type="Gene3D" id="6.10.340.10">
    <property type="match status" value="1"/>
</dbReference>
<dbReference type="Gene3D" id="3.30.565.10">
    <property type="entry name" value="Histidine kinase-like ATPase, C-terminal domain"/>
    <property type="match status" value="1"/>
</dbReference>
<protein>
    <recommendedName>
        <fullName evidence="3">histidine kinase</fullName>
        <ecNumber evidence="3">2.7.13.3</ecNumber>
    </recommendedName>
</protein>
<gene>
    <name evidence="14" type="ORF">J2S41_001529</name>
</gene>
<dbReference type="SUPFAM" id="SSF55874">
    <property type="entry name" value="ATPase domain of HSP90 chaperone/DNA topoisomerase II/histidine kinase"/>
    <property type="match status" value="1"/>
</dbReference>
<feature type="transmembrane region" description="Helical" evidence="11">
    <location>
        <begin position="67"/>
        <end position="90"/>
    </location>
</feature>
<dbReference type="SUPFAM" id="SSF47384">
    <property type="entry name" value="Homodimeric domain of signal transducing histidine kinase"/>
    <property type="match status" value="1"/>
</dbReference>
<feature type="transmembrane region" description="Helical" evidence="11">
    <location>
        <begin position="7"/>
        <end position="26"/>
    </location>
</feature>
<evidence type="ECO:0000256" key="1">
    <source>
        <dbReference type="ARBA" id="ARBA00000085"/>
    </source>
</evidence>
<dbReference type="PANTHER" id="PTHR45436">
    <property type="entry name" value="SENSOR HISTIDINE KINASE YKOH"/>
    <property type="match status" value="1"/>
</dbReference>
<keyword evidence="8 11" id="KW-1133">Transmembrane helix</keyword>
<accession>A0AAE4C7Q0</accession>
<dbReference type="Pfam" id="PF02518">
    <property type="entry name" value="HATPase_c"/>
    <property type="match status" value="1"/>
</dbReference>
<dbReference type="PANTHER" id="PTHR45436:SF5">
    <property type="entry name" value="SENSOR HISTIDINE KINASE TRCS"/>
    <property type="match status" value="1"/>
</dbReference>
<evidence type="ECO:0000313" key="15">
    <source>
        <dbReference type="Proteomes" id="UP001183643"/>
    </source>
</evidence>
<feature type="domain" description="Histidine kinase" evidence="12">
    <location>
        <begin position="149"/>
        <end position="358"/>
    </location>
</feature>
<dbReference type="EMBL" id="JAVDYB010000001">
    <property type="protein sequence ID" value="MDR7274751.1"/>
    <property type="molecule type" value="Genomic_DNA"/>
</dbReference>
<evidence type="ECO:0000256" key="4">
    <source>
        <dbReference type="ARBA" id="ARBA00022553"/>
    </source>
</evidence>
<evidence type="ECO:0000256" key="3">
    <source>
        <dbReference type="ARBA" id="ARBA00012438"/>
    </source>
</evidence>
<dbReference type="InterPro" id="IPR036097">
    <property type="entry name" value="HisK_dim/P_sf"/>
</dbReference>
<sequence>MTVRWRLMLLCTGLILLTAIIHTNWWRLPTPFQALDANCLNTFYGNNEYDDVTNLCAQAQRFLPIRAFAPLLATLAVYALGFPLLAYWVLLPLRRIVPAIAQVGPQNLGHRIRPPRRTRDELARLGRALDTMMDRIAAGYEGQRRFAANASHELRTPLALQRTLIEVGMAVPLTPEQSALLASQLLAANTRNERLIEGLLVLSQADQGLAGRRPERLDKIADAVLAAHEASAAERSVTLVPALRLRTVNGDGVLLERLVRNLVHNAITYNAPGGTVHVEVGDRPALTVTNTGVPIPAAEVARLFEPFTRLATERIDHSGGSGLGLAIARAIVAAHDGTISAEPGPSGGLRVTVVFPPA</sequence>
<feature type="domain" description="HAMP" evidence="13">
    <location>
        <begin position="87"/>
        <end position="141"/>
    </location>
</feature>
<evidence type="ECO:0000259" key="13">
    <source>
        <dbReference type="PROSITE" id="PS50885"/>
    </source>
</evidence>
<dbReference type="Pfam" id="PF00512">
    <property type="entry name" value="HisKA"/>
    <property type="match status" value="1"/>
</dbReference>
<dbReference type="SUPFAM" id="SSF158472">
    <property type="entry name" value="HAMP domain-like"/>
    <property type="match status" value="1"/>
</dbReference>
<reference evidence="14" key="1">
    <citation type="submission" date="2023-07" db="EMBL/GenBank/DDBJ databases">
        <title>Sequencing the genomes of 1000 actinobacteria strains.</title>
        <authorList>
            <person name="Klenk H.-P."/>
        </authorList>
    </citation>
    <scope>NUCLEOTIDE SEQUENCE</scope>
    <source>
        <strain evidence="14">DSM 44707</strain>
    </source>
</reference>
<evidence type="ECO:0000256" key="2">
    <source>
        <dbReference type="ARBA" id="ARBA00004236"/>
    </source>
</evidence>
<dbReference type="PRINTS" id="PR00344">
    <property type="entry name" value="BCTRLSENSOR"/>
</dbReference>
<evidence type="ECO:0000259" key="12">
    <source>
        <dbReference type="PROSITE" id="PS50109"/>
    </source>
</evidence>
<keyword evidence="9" id="KW-0902">Two-component regulatory system</keyword>
<comment type="subcellular location">
    <subcellularLocation>
        <location evidence="2">Cell membrane</location>
    </subcellularLocation>
</comment>